<dbReference type="Proteomes" id="UP000598467">
    <property type="component" value="Unassembled WGS sequence"/>
</dbReference>
<proteinExistence type="predicted"/>
<evidence type="ECO:0000256" key="1">
    <source>
        <dbReference type="SAM" id="MobiDB-lite"/>
    </source>
</evidence>
<dbReference type="AlphaFoldDB" id="A0A926NVI6"/>
<organism evidence="2 3">
    <name type="scientific">Roseibium aggregatum</name>
    <dbReference type="NCBI Taxonomy" id="187304"/>
    <lineage>
        <taxon>Bacteria</taxon>
        <taxon>Pseudomonadati</taxon>
        <taxon>Pseudomonadota</taxon>
        <taxon>Alphaproteobacteria</taxon>
        <taxon>Hyphomicrobiales</taxon>
        <taxon>Stappiaceae</taxon>
        <taxon>Roseibium</taxon>
    </lineage>
</organism>
<comment type="caution">
    <text evidence="2">The sequence shown here is derived from an EMBL/GenBank/DDBJ whole genome shotgun (WGS) entry which is preliminary data.</text>
</comment>
<feature type="compositionally biased region" description="Polar residues" evidence="1">
    <location>
        <begin position="1"/>
        <end position="15"/>
    </location>
</feature>
<protein>
    <submittedName>
        <fullName evidence="2">Uncharacterized protein</fullName>
    </submittedName>
</protein>
<dbReference type="RefSeq" id="WP_190290681.1">
    <property type="nucleotide sequence ID" value="NZ_JABFCZ010000006.1"/>
</dbReference>
<dbReference type="EMBL" id="JABFCZ010000006">
    <property type="protein sequence ID" value="MBD1546014.1"/>
    <property type="molecule type" value="Genomic_DNA"/>
</dbReference>
<sequence length="138" mass="14720">MSRNLSHSLSYTGRNTHGKTGRNAGGRGRELNPDRTFYSVVCHLKGEAYARETDLVDMDFSQIVKDIADGQIEEILAVFAFNPAEGWANDVTEDVLAAAFPEDDDTGSGGPSGGGSLLSEYTGERIGAFEAGCGRWAA</sequence>
<evidence type="ECO:0000313" key="3">
    <source>
        <dbReference type="Proteomes" id="UP000598467"/>
    </source>
</evidence>
<accession>A0A926NVI6</accession>
<reference evidence="2" key="1">
    <citation type="submission" date="2020-05" db="EMBL/GenBank/DDBJ databases">
        <title>Identification of trans-AT polyketide cluster in two marine bacteria, producers of a novel glutaramide-containing polyketide sesbanimide D and analogs.</title>
        <authorList>
            <person name="Kacar D."/>
            <person name="Rodriguez P."/>
            <person name="Canedo L."/>
            <person name="Gonzalez E."/>
            <person name="Galan B."/>
            <person name="De La Calle F."/>
            <person name="Garcia J.L."/>
        </authorList>
    </citation>
    <scope>NUCLEOTIDE SEQUENCE</scope>
    <source>
        <strain evidence="2">PHM038</strain>
    </source>
</reference>
<feature type="region of interest" description="Disordered" evidence="1">
    <location>
        <begin position="1"/>
        <end position="30"/>
    </location>
</feature>
<gene>
    <name evidence="2" type="ORF">HK439_07050</name>
</gene>
<name>A0A926NVI6_9HYPH</name>
<evidence type="ECO:0000313" key="2">
    <source>
        <dbReference type="EMBL" id="MBD1546014.1"/>
    </source>
</evidence>